<evidence type="ECO:0000256" key="2">
    <source>
        <dbReference type="SAM" id="MobiDB-lite"/>
    </source>
</evidence>
<dbReference type="RefSeq" id="XP_022303141.1">
    <property type="nucleotide sequence ID" value="XM_022447433.1"/>
</dbReference>
<feature type="transmembrane region" description="Helical" evidence="3">
    <location>
        <begin position="353"/>
        <end position="375"/>
    </location>
</feature>
<proteinExistence type="predicted"/>
<evidence type="ECO:0000313" key="7">
    <source>
        <dbReference type="RefSeq" id="XP_022303141.1"/>
    </source>
</evidence>
<sequence length="505" mass="53915">MYLQDMAVSTGIAYAIVGIFCQQTQAQISDIPNNSSGQYIPNNSSACPEKTYLLNGTCEDCSALCHHQVCSAPVGACTDGCVQGFYGETCNLGCPNCLHRVCDRYSGACTFGCVDGYHGGSCDLICSDRCIRGTCRQTSGHCKAGCIPGYYGDRCDSLCSVNCKNRTCDVASGACDDCVEGFHGATCATACSAGCRGPRCRRESGECSDGCVRGWTGPTCSVCADGWYGGNCGTPCSALCRTGCDSVSGDCVDGCLSPGVRPPRCDIACPAGFYGYNCSNPCSENCLTSDAMECDPLNETCRAGCDPVNGTCRAGCDPVNGTCRAGCKAGYIGPRCLIVDVTKNNTDGMPGEIGIIVVAILFVILLIFIIIVIVIRRRRQRHLKNFVIQDSRYDNKMYEVSDAPKETQTYATVAAEEDKASIIPDCKESTQPEEKSETLDQTETDINISTEEKSETLDQIGNSDPSCRTPETTESEQMENSQENTDLIGKDAMNSDETELSEIKI</sequence>
<feature type="compositionally biased region" description="Polar residues" evidence="2">
    <location>
        <begin position="457"/>
        <end position="472"/>
    </location>
</feature>
<dbReference type="GO" id="GO:0005044">
    <property type="term" value="F:scavenger receptor activity"/>
    <property type="evidence" value="ECO:0007669"/>
    <property type="project" value="InterPro"/>
</dbReference>
<feature type="region of interest" description="Disordered" evidence="2">
    <location>
        <begin position="426"/>
        <end position="505"/>
    </location>
</feature>
<dbReference type="Proteomes" id="UP000694844">
    <property type="component" value="Chromosome 9"/>
</dbReference>
<keyword evidence="3" id="KW-1133">Transmembrane helix</keyword>
<feature type="compositionally biased region" description="Acidic residues" evidence="2">
    <location>
        <begin position="494"/>
        <end position="505"/>
    </location>
</feature>
<dbReference type="PANTHER" id="PTHR24043:SF8">
    <property type="entry name" value="EGF-LIKE DOMAIN-CONTAINING PROTEIN"/>
    <property type="match status" value="1"/>
</dbReference>
<dbReference type="SMART" id="SM00181">
    <property type="entry name" value="EGF"/>
    <property type="match status" value="6"/>
</dbReference>
<dbReference type="GeneID" id="111110816"/>
<dbReference type="PANTHER" id="PTHR24043">
    <property type="entry name" value="SCAVENGER RECEPTOR CLASS F"/>
    <property type="match status" value="1"/>
</dbReference>
<evidence type="ECO:0000256" key="1">
    <source>
        <dbReference type="ARBA" id="ARBA00022536"/>
    </source>
</evidence>
<dbReference type="Gene3D" id="2.170.300.10">
    <property type="entry name" value="Tie2 ligand-binding domain superfamily"/>
    <property type="match status" value="1"/>
</dbReference>
<dbReference type="OrthoDB" id="27819at2759"/>
<feature type="compositionally biased region" description="Polar residues" evidence="2">
    <location>
        <begin position="439"/>
        <end position="449"/>
    </location>
</feature>
<evidence type="ECO:0000259" key="4">
    <source>
        <dbReference type="SMART" id="SM00181"/>
    </source>
</evidence>
<feature type="domain" description="EGF-like" evidence="4">
    <location>
        <begin position="60"/>
        <end position="91"/>
    </location>
</feature>
<dbReference type="InterPro" id="IPR042635">
    <property type="entry name" value="MEGF10/SREC1/2-like"/>
</dbReference>
<gene>
    <name evidence="6 7" type="primary">LOC111110816</name>
</gene>
<keyword evidence="1" id="KW-0245">EGF-like domain</keyword>
<feature type="compositionally biased region" description="Basic and acidic residues" evidence="2">
    <location>
        <begin position="426"/>
        <end position="438"/>
    </location>
</feature>
<feature type="domain" description="EGF-like" evidence="4">
    <location>
        <begin position="190"/>
        <end position="221"/>
    </location>
</feature>
<reference evidence="6 7" key="1">
    <citation type="submission" date="2025-04" db="UniProtKB">
        <authorList>
            <consortium name="RefSeq"/>
        </authorList>
    </citation>
    <scope>IDENTIFICATION</scope>
    <source>
        <tissue evidence="6 7">Whole sample</tissue>
    </source>
</reference>
<name>A0A8B8BJM0_CRAVI</name>
<dbReference type="KEGG" id="cvn:111110816"/>
<dbReference type="RefSeq" id="XP_022303140.1">
    <property type="nucleotide sequence ID" value="XM_022447432.1"/>
</dbReference>
<evidence type="ECO:0000256" key="3">
    <source>
        <dbReference type="SAM" id="Phobius"/>
    </source>
</evidence>
<accession>A0A8B8BJM0</accession>
<keyword evidence="5" id="KW-1185">Reference proteome</keyword>
<feature type="domain" description="EGF-like" evidence="4">
    <location>
        <begin position="158"/>
        <end position="188"/>
    </location>
</feature>
<keyword evidence="3" id="KW-0472">Membrane</keyword>
<dbReference type="InterPro" id="IPR000742">
    <property type="entry name" value="EGF"/>
</dbReference>
<protein>
    <submittedName>
        <fullName evidence="6 7">Scavenger receptor class F member 1-like isoform X1</fullName>
    </submittedName>
</protein>
<feature type="domain" description="EGF-like" evidence="4">
    <location>
        <begin position="231"/>
        <end position="279"/>
    </location>
</feature>
<feature type="domain" description="EGF-like" evidence="4">
    <location>
        <begin position="293"/>
        <end position="337"/>
    </location>
</feature>
<keyword evidence="3" id="KW-0812">Transmembrane</keyword>
<evidence type="ECO:0000313" key="5">
    <source>
        <dbReference type="Proteomes" id="UP000694844"/>
    </source>
</evidence>
<dbReference type="AlphaFoldDB" id="A0A8B8BJM0"/>
<evidence type="ECO:0000313" key="6">
    <source>
        <dbReference type="RefSeq" id="XP_022303140.1"/>
    </source>
</evidence>
<organism evidence="5 7">
    <name type="scientific">Crassostrea virginica</name>
    <name type="common">Eastern oyster</name>
    <dbReference type="NCBI Taxonomy" id="6565"/>
    <lineage>
        <taxon>Eukaryota</taxon>
        <taxon>Metazoa</taxon>
        <taxon>Spiralia</taxon>
        <taxon>Lophotrochozoa</taxon>
        <taxon>Mollusca</taxon>
        <taxon>Bivalvia</taxon>
        <taxon>Autobranchia</taxon>
        <taxon>Pteriomorphia</taxon>
        <taxon>Ostreida</taxon>
        <taxon>Ostreoidea</taxon>
        <taxon>Ostreidae</taxon>
        <taxon>Crassostrea</taxon>
    </lineage>
</organism>
<feature type="domain" description="EGF-like" evidence="4">
    <location>
        <begin position="125"/>
        <end position="156"/>
    </location>
</feature>